<evidence type="ECO:0000313" key="3">
    <source>
        <dbReference type="Proteomes" id="UP001229421"/>
    </source>
</evidence>
<dbReference type="AlphaFoldDB" id="A0AAD8JKA3"/>
<dbReference type="Proteomes" id="UP001229421">
    <property type="component" value="Unassembled WGS sequence"/>
</dbReference>
<protein>
    <submittedName>
        <fullName evidence="2">Uncharacterized protein</fullName>
    </submittedName>
</protein>
<feature type="compositionally biased region" description="Polar residues" evidence="1">
    <location>
        <begin position="189"/>
        <end position="199"/>
    </location>
</feature>
<proteinExistence type="predicted"/>
<reference evidence="2" key="1">
    <citation type="journal article" date="2023" name="bioRxiv">
        <title>Improved chromosome-level genome assembly for marigold (Tagetes erecta).</title>
        <authorList>
            <person name="Jiang F."/>
            <person name="Yuan L."/>
            <person name="Wang S."/>
            <person name="Wang H."/>
            <person name="Xu D."/>
            <person name="Wang A."/>
            <person name="Fan W."/>
        </authorList>
    </citation>
    <scope>NUCLEOTIDE SEQUENCE</scope>
    <source>
        <strain evidence="2">WSJ</strain>
        <tissue evidence="2">Leaf</tissue>
    </source>
</reference>
<name>A0AAD8JKA3_TARER</name>
<feature type="region of interest" description="Disordered" evidence="1">
    <location>
        <begin position="180"/>
        <end position="199"/>
    </location>
</feature>
<sequence length="423" mass="47410">MKDLSSLSKEAFEQLFQLPPNPPQEPRAAQGLDSTKRFFLSRHFARFISFCRSSFSRPHVHDYYSCKTRKVLKHISSSSCRLCQSEVHTADQLPLPRYGLDAPPARAGLSDGYDRTIEMSRIVSLYTKSRHAWDFRTRLPRVLNISLAARSEPERISDRLEDPVSNAPLAFNSQGELSASSLVPRGEGPSNSEVGSQYTDTPGEALNPSLFLRTISPWVVGKVVDSERMILCEEEVVTIIKNQIPLQLGNKVPSESLLRLLLELFSLKKIKAASAFRSALWLLAIKSEVTFGRGETSTWDNLSLGYDLNSTFKKEPDQANQEIGSDEGERELLLKEGESLLLVAIKCNLTYMLLSPCFITPITADEAKDIDYLFRRTKNKIKAANSPASVGGRNGQIHTYILFLLSPIKLPFLNLSSYLSYLF</sequence>
<organism evidence="2 3">
    <name type="scientific">Tagetes erecta</name>
    <name type="common">African marigold</name>
    <dbReference type="NCBI Taxonomy" id="13708"/>
    <lineage>
        <taxon>Eukaryota</taxon>
        <taxon>Viridiplantae</taxon>
        <taxon>Streptophyta</taxon>
        <taxon>Embryophyta</taxon>
        <taxon>Tracheophyta</taxon>
        <taxon>Spermatophyta</taxon>
        <taxon>Magnoliopsida</taxon>
        <taxon>eudicotyledons</taxon>
        <taxon>Gunneridae</taxon>
        <taxon>Pentapetalae</taxon>
        <taxon>asterids</taxon>
        <taxon>campanulids</taxon>
        <taxon>Asterales</taxon>
        <taxon>Asteraceae</taxon>
        <taxon>Asteroideae</taxon>
        <taxon>Heliantheae alliance</taxon>
        <taxon>Tageteae</taxon>
        <taxon>Tagetes</taxon>
    </lineage>
</organism>
<gene>
    <name evidence="2" type="ORF">QVD17_42340</name>
</gene>
<evidence type="ECO:0000256" key="1">
    <source>
        <dbReference type="SAM" id="MobiDB-lite"/>
    </source>
</evidence>
<dbReference type="EMBL" id="JAUHHV010000017">
    <property type="protein sequence ID" value="KAK1405954.1"/>
    <property type="molecule type" value="Genomic_DNA"/>
</dbReference>
<evidence type="ECO:0000313" key="2">
    <source>
        <dbReference type="EMBL" id="KAK1405954.1"/>
    </source>
</evidence>
<accession>A0AAD8JKA3</accession>
<comment type="caution">
    <text evidence="2">The sequence shown here is derived from an EMBL/GenBank/DDBJ whole genome shotgun (WGS) entry which is preliminary data.</text>
</comment>
<keyword evidence="3" id="KW-1185">Reference proteome</keyword>